<evidence type="ECO:0000313" key="3">
    <source>
        <dbReference type="Proteomes" id="UP000273828"/>
    </source>
</evidence>
<reference evidence="2 3" key="1">
    <citation type="submission" date="2018-10" db="EMBL/GenBank/DDBJ databases">
        <title>Natrarchaeobius chitinivorans gen. nov., sp. nov., and Natrarchaeobius haloalkaliphilus sp. nov., alkaliphilic, chitin-utilizing haloarchaea from hypersaline alkaline lakes.</title>
        <authorList>
            <person name="Sorokin D.Y."/>
            <person name="Elcheninov A.G."/>
            <person name="Kostrikina N.A."/>
            <person name="Bale N.J."/>
            <person name="Sinninghe Damste J.S."/>
            <person name="Khijniak T.V."/>
            <person name="Kublanov I.V."/>
            <person name="Toshchakov S.V."/>
        </authorList>
    </citation>
    <scope>NUCLEOTIDE SEQUENCE [LARGE SCALE GENOMIC DNA]</scope>
    <source>
        <strain evidence="2 3">AArcht-Sl</strain>
    </source>
</reference>
<gene>
    <name evidence="2" type="ORF">EA462_07525</name>
</gene>
<feature type="compositionally biased region" description="Polar residues" evidence="1">
    <location>
        <begin position="237"/>
        <end position="248"/>
    </location>
</feature>
<dbReference type="RefSeq" id="WP_124177941.1">
    <property type="nucleotide sequence ID" value="NZ_REFY01000003.1"/>
</dbReference>
<feature type="compositionally biased region" description="Polar residues" evidence="1">
    <location>
        <begin position="266"/>
        <end position="277"/>
    </location>
</feature>
<dbReference type="Proteomes" id="UP000273828">
    <property type="component" value="Unassembled WGS sequence"/>
</dbReference>
<dbReference type="OrthoDB" id="214278at2157"/>
<dbReference type="AlphaFoldDB" id="A0A3N6M8R1"/>
<evidence type="ECO:0000256" key="1">
    <source>
        <dbReference type="SAM" id="MobiDB-lite"/>
    </source>
</evidence>
<name>A0A3N6M8R1_9EURY</name>
<sequence>MSDGSFVDEGFDELLEDATRSLETIEERLGGLESLDELDDDERQSILGDVETLTTVAIEAEELLETVDFGELPEAVDGDDLVEAIELGELPEVLGDEDSGPGDVVDFERAFRAIDLLSAWDATDLADLWEEKRELEGAVDDVAADDEDANVLEETVSAVTDESDDLLEGNDDLLGDAEPTDILGDIDVMEDPQAYQIAIQQAAIEGIDAFREGLLEAHETFERLYERNRETMRRQDASANSRNPTAASTVPVERRDLGGGARHATVPQQVRLSTAPSRTRIYGRRFELEREKRRNDDGR</sequence>
<dbReference type="EMBL" id="REFY01000003">
    <property type="protein sequence ID" value="RQG89856.1"/>
    <property type="molecule type" value="Genomic_DNA"/>
</dbReference>
<proteinExistence type="predicted"/>
<accession>A0A3N6M8R1</accession>
<organism evidence="2 3">
    <name type="scientific">Natrarchaeobius halalkaliphilus</name>
    <dbReference type="NCBI Taxonomy" id="1679091"/>
    <lineage>
        <taxon>Archaea</taxon>
        <taxon>Methanobacteriati</taxon>
        <taxon>Methanobacteriota</taxon>
        <taxon>Stenosarchaea group</taxon>
        <taxon>Halobacteria</taxon>
        <taxon>Halobacteriales</taxon>
        <taxon>Natrialbaceae</taxon>
        <taxon>Natrarchaeobius</taxon>
    </lineage>
</organism>
<protein>
    <submittedName>
        <fullName evidence="2">Uncharacterized protein</fullName>
    </submittedName>
</protein>
<keyword evidence="3" id="KW-1185">Reference proteome</keyword>
<comment type="caution">
    <text evidence="2">The sequence shown here is derived from an EMBL/GenBank/DDBJ whole genome shotgun (WGS) entry which is preliminary data.</text>
</comment>
<feature type="region of interest" description="Disordered" evidence="1">
    <location>
        <begin position="231"/>
        <end position="278"/>
    </location>
</feature>
<evidence type="ECO:0000313" key="2">
    <source>
        <dbReference type="EMBL" id="RQG89856.1"/>
    </source>
</evidence>